<dbReference type="Gene3D" id="2.60.40.1080">
    <property type="match status" value="1"/>
</dbReference>
<dbReference type="Gene3D" id="1.10.510.10">
    <property type="entry name" value="Transferase(Phosphotransferase) domain 1"/>
    <property type="match status" value="1"/>
</dbReference>
<feature type="domain" description="Protein kinase" evidence="11">
    <location>
        <begin position="26"/>
        <end position="257"/>
    </location>
</feature>
<feature type="domain" description="SLH" evidence="12">
    <location>
        <begin position="336"/>
        <end position="399"/>
    </location>
</feature>
<dbReference type="Pfam" id="PF00395">
    <property type="entry name" value="SLH"/>
    <property type="match status" value="1"/>
</dbReference>
<keyword evidence="6" id="KW-0418">Kinase</keyword>
<dbReference type="InterPro" id="IPR011009">
    <property type="entry name" value="Kinase-like_dom_sf"/>
</dbReference>
<keyword evidence="10" id="KW-1133">Transmembrane helix</keyword>
<protein>
    <recommendedName>
        <fullName evidence="1">non-specific serine/threonine protein kinase</fullName>
        <ecNumber evidence="1">2.7.11.1</ecNumber>
    </recommendedName>
</protein>
<accession>A0A3G1KMR0</accession>
<dbReference type="PROSITE" id="PS00108">
    <property type="entry name" value="PROTEIN_KINASE_ST"/>
    <property type="match status" value="1"/>
</dbReference>
<evidence type="ECO:0000259" key="11">
    <source>
        <dbReference type="PROSITE" id="PS50011"/>
    </source>
</evidence>
<feature type="transmembrane region" description="Helical" evidence="10">
    <location>
        <begin position="269"/>
        <end position="289"/>
    </location>
</feature>
<dbReference type="PROSITE" id="PS51272">
    <property type="entry name" value="SLH"/>
    <property type="match status" value="1"/>
</dbReference>
<evidence type="ECO:0000256" key="1">
    <source>
        <dbReference type="ARBA" id="ARBA00012513"/>
    </source>
</evidence>
<comment type="catalytic activity">
    <reaction evidence="8">
        <text>L-threonyl-[protein] + ATP = O-phospho-L-threonyl-[protein] + ADP + H(+)</text>
        <dbReference type="Rhea" id="RHEA:46608"/>
        <dbReference type="Rhea" id="RHEA-COMP:11060"/>
        <dbReference type="Rhea" id="RHEA-COMP:11605"/>
        <dbReference type="ChEBI" id="CHEBI:15378"/>
        <dbReference type="ChEBI" id="CHEBI:30013"/>
        <dbReference type="ChEBI" id="CHEBI:30616"/>
        <dbReference type="ChEBI" id="CHEBI:61977"/>
        <dbReference type="ChEBI" id="CHEBI:456216"/>
        <dbReference type="EC" id="2.7.11.1"/>
    </reaction>
</comment>
<dbReference type="CDD" id="cd14014">
    <property type="entry name" value="STKc_PknB_like"/>
    <property type="match status" value="1"/>
</dbReference>
<dbReference type="SUPFAM" id="SSF49373">
    <property type="entry name" value="Invasin/intimin cell-adhesion fragments"/>
    <property type="match status" value="1"/>
</dbReference>
<dbReference type="GO" id="GO:0005524">
    <property type="term" value="F:ATP binding"/>
    <property type="evidence" value="ECO:0007669"/>
    <property type="project" value="UniProtKB-KW"/>
</dbReference>
<dbReference type="InterPro" id="IPR000719">
    <property type="entry name" value="Prot_kinase_dom"/>
</dbReference>
<dbReference type="EMBL" id="CP017634">
    <property type="protein sequence ID" value="ATW23752.1"/>
    <property type="molecule type" value="Genomic_DNA"/>
</dbReference>
<evidence type="ECO:0000313" key="13">
    <source>
        <dbReference type="EMBL" id="ATW23752.1"/>
    </source>
</evidence>
<keyword evidence="10" id="KW-0472">Membrane</keyword>
<dbReference type="KEGG" id="fwa:DCMF_02135"/>
<evidence type="ECO:0000256" key="5">
    <source>
        <dbReference type="ARBA" id="ARBA00022741"/>
    </source>
</evidence>
<dbReference type="Proteomes" id="UP000323521">
    <property type="component" value="Chromosome"/>
</dbReference>
<keyword evidence="10" id="KW-0812">Transmembrane</keyword>
<keyword evidence="4" id="KW-0677">Repeat</keyword>
<organism evidence="13 14">
    <name type="scientific">Formimonas warabiya</name>
    <dbReference type="NCBI Taxonomy" id="1761012"/>
    <lineage>
        <taxon>Bacteria</taxon>
        <taxon>Bacillati</taxon>
        <taxon>Bacillota</taxon>
        <taxon>Clostridia</taxon>
        <taxon>Eubacteriales</taxon>
        <taxon>Peptococcaceae</taxon>
        <taxon>Candidatus Formimonas</taxon>
    </lineage>
</organism>
<dbReference type="Pfam" id="PF00069">
    <property type="entry name" value="Pkinase"/>
    <property type="match status" value="1"/>
</dbReference>
<dbReference type="PROSITE" id="PS50011">
    <property type="entry name" value="PROTEIN_KINASE_DOM"/>
    <property type="match status" value="1"/>
</dbReference>
<dbReference type="InterPro" id="IPR008964">
    <property type="entry name" value="Invasin/intimin_cell_adhesion"/>
</dbReference>
<evidence type="ECO:0000256" key="4">
    <source>
        <dbReference type="ARBA" id="ARBA00022737"/>
    </source>
</evidence>
<dbReference type="GO" id="GO:0004674">
    <property type="term" value="F:protein serine/threonine kinase activity"/>
    <property type="evidence" value="ECO:0007669"/>
    <property type="project" value="UniProtKB-KW"/>
</dbReference>
<evidence type="ECO:0000259" key="12">
    <source>
        <dbReference type="PROSITE" id="PS51272"/>
    </source>
</evidence>
<dbReference type="SUPFAM" id="SSF56112">
    <property type="entry name" value="Protein kinase-like (PK-like)"/>
    <property type="match status" value="1"/>
</dbReference>
<gene>
    <name evidence="13" type="ORF">DCMF_02135</name>
</gene>
<dbReference type="InterPro" id="IPR008271">
    <property type="entry name" value="Ser/Thr_kinase_AS"/>
</dbReference>
<name>A0A3G1KMR0_FORW1</name>
<evidence type="ECO:0000313" key="14">
    <source>
        <dbReference type="Proteomes" id="UP000323521"/>
    </source>
</evidence>
<evidence type="ECO:0000256" key="3">
    <source>
        <dbReference type="ARBA" id="ARBA00022679"/>
    </source>
</evidence>
<comment type="catalytic activity">
    <reaction evidence="9">
        <text>L-seryl-[protein] + ATP = O-phospho-L-seryl-[protein] + ADP + H(+)</text>
        <dbReference type="Rhea" id="RHEA:17989"/>
        <dbReference type="Rhea" id="RHEA-COMP:9863"/>
        <dbReference type="Rhea" id="RHEA-COMP:11604"/>
        <dbReference type="ChEBI" id="CHEBI:15378"/>
        <dbReference type="ChEBI" id="CHEBI:29999"/>
        <dbReference type="ChEBI" id="CHEBI:30616"/>
        <dbReference type="ChEBI" id="CHEBI:83421"/>
        <dbReference type="ChEBI" id="CHEBI:456216"/>
        <dbReference type="EC" id="2.7.11.1"/>
    </reaction>
</comment>
<dbReference type="EC" id="2.7.11.1" evidence="1"/>
<keyword evidence="3" id="KW-0808">Transferase</keyword>
<proteinExistence type="predicted"/>
<dbReference type="RefSeq" id="WP_148132915.1">
    <property type="nucleotide sequence ID" value="NZ_CP017634.1"/>
</dbReference>
<sequence>MGRIDVSDFLKEFDETGFPSDFLREYELLECLSQNEINETFLIKSRDDGVLRVAKCYKRKNYPAANAESDILSNLHHEGLPQFVSCYENDAAVFVVREYVRGVSLDEYAGGKGLLPNEVLSIAKQLCDILAYLHGQKPPIIHRDIKPENIIINDGKIVLIDFGISRKYNDEATKDTTYIGTREFSPPEQFGFSQTDNRSDIYAFGVLLCYLLTGGTDLKRIQQTVKNKRLRNIILKCTAFSPDRRYADIAAVKSALLDLEGIRRYKTHLIAAAAVLVIVSAGIMVYGWYREPAPVHEDFLAQESMVLSLNSEKAPITRAEICRIVVDALDIYDEYAESNFTDVPVDDPRYHYISSAVQAKLAHGLPDGSFQPDEPISAGIYSVFIMENVLGIYKVTNWDNTEKALVAAAKAGNNYGIITDEQLEQAVTDPFHPLESIPDGILVPKAISGAWIEWKSSDESVATVDGGQVTPRGPGRAVITAEYGRGNTVFDTCEVIVN</sequence>
<evidence type="ECO:0000256" key="10">
    <source>
        <dbReference type="SAM" id="Phobius"/>
    </source>
</evidence>
<keyword evidence="7" id="KW-0067">ATP-binding</keyword>
<dbReference type="InterPro" id="IPR001119">
    <property type="entry name" value="SLH_dom"/>
</dbReference>
<evidence type="ECO:0000256" key="8">
    <source>
        <dbReference type="ARBA" id="ARBA00047899"/>
    </source>
</evidence>
<dbReference type="SMART" id="SM00220">
    <property type="entry name" value="S_TKc"/>
    <property type="match status" value="1"/>
</dbReference>
<dbReference type="OrthoDB" id="9788659at2"/>
<keyword evidence="14" id="KW-1185">Reference proteome</keyword>
<dbReference type="AlphaFoldDB" id="A0A3G1KMR0"/>
<dbReference type="PANTHER" id="PTHR24363">
    <property type="entry name" value="SERINE/THREONINE PROTEIN KINASE"/>
    <property type="match status" value="1"/>
</dbReference>
<evidence type="ECO:0000256" key="7">
    <source>
        <dbReference type="ARBA" id="ARBA00022840"/>
    </source>
</evidence>
<evidence type="ECO:0000256" key="6">
    <source>
        <dbReference type="ARBA" id="ARBA00022777"/>
    </source>
</evidence>
<evidence type="ECO:0000256" key="2">
    <source>
        <dbReference type="ARBA" id="ARBA00022527"/>
    </source>
</evidence>
<keyword evidence="2" id="KW-0723">Serine/threonine-protein kinase</keyword>
<reference evidence="13 14" key="1">
    <citation type="submission" date="2016-10" db="EMBL/GenBank/DDBJ databases">
        <title>Complete Genome Sequence of Peptococcaceae strain DCMF.</title>
        <authorList>
            <person name="Edwards R.J."/>
            <person name="Holland S.I."/>
            <person name="Deshpande N.P."/>
            <person name="Wong Y.K."/>
            <person name="Ertan H."/>
            <person name="Manefield M."/>
            <person name="Russell T.L."/>
            <person name="Lee M.J."/>
        </authorList>
    </citation>
    <scope>NUCLEOTIDE SEQUENCE [LARGE SCALE GENOMIC DNA]</scope>
    <source>
        <strain evidence="13 14">DCMF</strain>
    </source>
</reference>
<dbReference type="PANTHER" id="PTHR24363:SF0">
    <property type="entry name" value="SERINE_THREONINE KINASE LIKE DOMAIN CONTAINING 1"/>
    <property type="match status" value="1"/>
</dbReference>
<evidence type="ECO:0000256" key="9">
    <source>
        <dbReference type="ARBA" id="ARBA00048679"/>
    </source>
</evidence>
<keyword evidence="5" id="KW-0547">Nucleotide-binding</keyword>